<dbReference type="InterPro" id="IPR035909">
    <property type="entry name" value="CheB_C"/>
</dbReference>
<dbReference type="GO" id="GO:0000156">
    <property type="term" value="F:phosphorelay response regulator activity"/>
    <property type="evidence" value="ECO:0007669"/>
    <property type="project" value="InterPro"/>
</dbReference>
<dbReference type="InterPro" id="IPR000673">
    <property type="entry name" value="Sig_transdc_resp-reg_Me-estase"/>
</dbReference>
<keyword evidence="1 6" id="KW-0378">Hydrolase</keyword>
<dbReference type="AlphaFoldDB" id="A0A0U5AVB1"/>
<dbReference type="GO" id="GO:0006935">
    <property type="term" value="P:chemotaxis"/>
    <property type="evidence" value="ECO:0007669"/>
    <property type="project" value="InterPro"/>
</dbReference>
<evidence type="ECO:0000256" key="1">
    <source>
        <dbReference type="ARBA" id="ARBA00022801"/>
    </source>
</evidence>
<dbReference type="SUPFAM" id="SSF52738">
    <property type="entry name" value="Methylesterase CheB, C-terminal domain"/>
    <property type="match status" value="1"/>
</dbReference>
<dbReference type="KEGG" id="asoc:CB4_01864"/>
<dbReference type="EMBL" id="AP017312">
    <property type="protein sequence ID" value="BAU27690.1"/>
    <property type="molecule type" value="Genomic_DNA"/>
</dbReference>
<dbReference type="GO" id="GO:0005737">
    <property type="term" value="C:cytoplasm"/>
    <property type="evidence" value="ECO:0007669"/>
    <property type="project" value="InterPro"/>
</dbReference>
<dbReference type="Gene3D" id="3.40.50.180">
    <property type="entry name" value="Methylesterase CheB, C-terminal domain"/>
    <property type="match status" value="1"/>
</dbReference>
<evidence type="ECO:0000256" key="2">
    <source>
        <dbReference type="ARBA" id="ARBA00039140"/>
    </source>
</evidence>
<proteinExistence type="predicted"/>
<dbReference type="PANTHER" id="PTHR42872:SF3">
    <property type="entry name" value="PROTEIN-GLUTAMATE METHYLESTERASE_PROTEIN-GLUTAMINE GLUTAMINASE 1"/>
    <property type="match status" value="1"/>
</dbReference>
<dbReference type="GO" id="GO:0008984">
    <property type="term" value="F:protein-glutamate methylesterase activity"/>
    <property type="evidence" value="ECO:0007669"/>
    <property type="project" value="UniProtKB-EC"/>
</dbReference>
<comment type="caution">
    <text evidence="4">Lacks conserved residue(s) required for the propagation of feature annotation.</text>
</comment>
<feature type="domain" description="CheB-type methylesterase" evidence="5">
    <location>
        <begin position="1"/>
        <end position="172"/>
    </location>
</feature>
<evidence type="ECO:0000256" key="3">
    <source>
        <dbReference type="ARBA" id="ARBA00048267"/>
    </source>
</evidence>
<keyword evidence="7" id="KW-1185">Reference proteome</keyword>
<accession>A0A0U5AVB1</accession>
<dbReference type="PROSITE" id="PS50122">
    <property type="entry name" value="CHEB"/>
    <property type="match status" value="1"/>
</dbReference>
<reference evidence="6 7" key="1">
    <citation type="submission" date="2015-12" db="EMBL/GenBank/DDBJ databases">
        <title>Genome sequence of Aneurinibacillus soli.</title>
        <authorList>
            <person name="Lee J.S."/>
            <person name="Lee K.C."/>
            <person name="Kim K.K."/>
            <person name="Lee B.W."/>
        </authorList>
    </citation>
    <scope>NUCLEOTIDE SEQUENCE [LARGE SCALE GENOMIC DNA]</scope>
    <source>
        <strain evidence="6 7">CB4</strain>
    </source>
</reference>
<dbReference type="CDD" id="cd16432">
    <property type="entry name" value="CheB_Rec"/>
    <property type="match status" value="1"/>
</dbReference>
<protein>
    <recommendedName>
        <fullName evidence="2">protein-glutamate methylesterase</fullName>
        <ecNumber evidence="2">3.1.1.61</ecNumber>
    </recommendedName>
</protein>
<comment type="catalytic activity">
    <reaction evidence="3">
        <text>[protein]-L-glutamate 5-O-methyl ester + H2O = L-glutamyl-[protein] + methanol + H(+)</text>
        <dbReference type="Rhea" id="RHEA:23236"/>
        <dbReference type="Rhea" id="RHEA-COMP:10208"/>
        <dbReference type="Rhea" id="RHEA-COMP:10311"/>
        <dbReference type="ChEBI" id="CHEBI:15377"/>
        <dbReference type="ChEBI" id="CHEBI:15378"/>
        <dbReference type="ChEBI" id="CHEBI:17790"/>
        <dbReference type="ChEBI" id="CHEBI:29973"/>
        <dbReference type="ChEBI" id="CHEBI:82795"/>
        <dbReference type="EC" id="3.1.1.61"/>
    </reaction>
</comment>
<dbReference type="PANTHER" id="PTHR42872">
    <property type="entry name" value="PROTEIN-GLUTAMATE METHYLESTERASE/PROTEIN-GLUTAMINE GLUTAMINASE"/>
    <property type="match status" value="1"/>
</dbReference>
<dbReference type="EC" id="3.1.1.61" evidence="2"/>
<evidence type="ECO:0000259" key="5">
    <source>
        <dbReference type="PROSITE" id="PS50122"/>
    </source>
</evidence>
<evidence type="ECO:0000256" key="4">
    <source>
        <dbReference type="PROSITE-ProRule" id="PRU00050"/>
    </source>
</evidence>
<name>A0A0U5AVB1_9BACL</name>
<evidence type="ECO:0000313" key="7">
    <source>
        <dbReference type="Proteomes" id="UP000217696"/>
    </source>
</evidence>
<dbReference type="RefSeq" id="WP_231956203.1">
    <property type="nucleotide sequence ID" value="NZ_AP017312.1"/>
</dbReference>
<sequence>MSGLPANLNGSLVIVQHMPAGFTRSLAQRLDSLCAISVMEAEDNQPLRKGCAYIAPGNYHMEVCQKRDGTFYLSLNQKELRAGHRPSVDVLFESISRLSYSAKHAIIMTGMGSDGTAGIKAMKETGIQTVIAEDESTCIVFGMPRAAIQAGVVDKVVPLHEISDQLVRCLNC</sequence>
<evidence type="ECO:0000313" key="6">
    <source>
        <dbReference type="EMBL" id="BAU27690.1"/>
    </source>
</evidence>
<dbReference type="Proteomes" id="UP000217696">
    <property type="component" value="Chromosome"/>
</dbReference>
<dbReference type="Pfam" id="PF01339">
    <property type="entry name" value="CheB_methylest"/>
    <property type="match status" value="1"/>
</dbReference>
<gene>
    <name evidence="6" type="primary">cheB2</name>
    <name evidence="6" type="ORF">CB4_01864</name>
</gene>
<organism evidence="6 7">
    <name type="scientific">Aneurinibacillus soli</name>
    <dbReference type="NCBI Taxonomy" id="1500254"/>
    <lineage>
        <taxon>Bacteria</taxon>
        <taxon>Bacillati</taxon>
        <taxon>Bacillota</taxon>
        <taxon>Bacilli</taxon>
        <taxon>Bacillales</taxon>
        <taxon>Paenibacillaceae</taxon>
        <taxon>Aneurinibacillus group</taxon>
        <taxon>Aneurinibacillus</taxon>
    </lineage>
</organism>